<dbReference type="Pfam" id="PF01339">
    <property type="entry name" value="CheB_methylest"/>
    <property type="match status" value="1"/>
</dbReference>
<feature type="active site" evidence="4">
    <location>
        <position position="150"/>
    </location>
</feature>
<dbReference type="PROSITE" id="PS50122">
    <property type="entry name" value="CHEB"/>
    <property type="match status" value="1"/>
</dbReference>
<evidence type="ECO:0000256" key="3">
    <source>
        <dbReference type="ARBA" id="ARBA00048267"/>
    </source>
</evidence>
<proteinExistence type="predicted"/>
<dbReference type="GO" id="GO:0006935">
    <property type="term" value="P:chemotaxis"/>
    <property type="evidence" value="ECO:0007669"/>
    <property type="project" value="UniProtKB-UniRule"/>
</dbReference>
<dbReference type="PANTHER" id="PTHR42872:SF6">
    <property type="entry name" value="PROTEIN-GLUTAMATE METHYLESTERASE_PROTEIN-GLUTAMINE GLUTAMINASE"/>
    <property type="match status" value="1"/>
</dbReference>
<keyword evidence="1 4" id="KW-0378">Hydrolase</keyword>
<dbReference type="PANTHER" id="PTHR42872">
    <property type="entry name" value="PROTEIN-GLUTAMATE METHYLESTERASE/PROTEIN-GLUTAMINE GLUTAMINASE"/>
    <property type="match status" value="1"/>
</dbReference>
<dbReference type="InterPro" id="IPR035909">
    <property type="entry name" value="CheB_C"/>
</dbReference>
<accession>A0AAW5EY82</accession>
<comment type="caution">
    <text evidence="6">The sequence shown here is derived from an EMBL/GenBank/DDBJ whole genome shotgun (WGS) entry which is preliminary data.</text>
</comment>
<dbReference type="SUPFAM" id="SSF52738">
    <property type="entry name" value="Methylesterase CheB, C-terminal domain"/>
    <property type="match status" value="1"/>
</dbReference>
<dbReference type="AlphaFoldDB" id="A0AAW5EY82"/>
<gene>
    <name evidence="6" type="ORF">K5I21_03625</name>
</gene>
<evidence type="ECO:0000313" key="7">
    <source>
        <dbReference type="Proteomes" id="UP001203136"/>
    </source>
</evidence>
<evidence type="ECO:0000313" key="6">
    <source>
        <dbReference type="EMBL" id="MCK0084986.1"/>
    </source>
</evidence>
<feature type="active site" evidence="4">
    <location>
        <position position="272"/>
    </location>
</feature>
<evidence type="ECO:0000256" key="4">
    <source>
        <dbReference type="PROSITE-ProRule" id="PRU00050"/>
    </source>
</evidence>
<dbReference type="EC" id="3.1.1.61" evidence="2"/>
<dbReference type="InterPro" id="IPR000673">
    <property type="entry name" value="Sig_transdc_resp-reg_Me-estase"/>
</dbReference>
<dbReference type="GO" id="GO:0008984">
    <property type="term" value="F:protein-glutamate methylesterase activity"/>
    <property type="evidence" value="ECO:0007669"/>
    <property type="project" value="UniProtKB-EC"/>
</dbReference>
<name>A0AAW5EY82_CLOSY</name>
<evidence type="ECO:0000256" key="1">
    <source>
        <dbReference type="ARBA" id="ARBA00022801"/>
    </source>
</evidence>
<feature type="domain" description="CheB-type methylesterase" evidence="5">
    <location>
        <begin position="135"/>
        <end position="323"/>
    </location>
</feature>
<feature type="active site" evidence="4">
    <location>
        <position position="176"/>
    </location>
</feature>
<dbReference type="GO" id="GO:0005737">
    <property type="term" value="C:cytoplasm"/>
    <property type="evidence" value="ECO:0007669"/>
    <property type="project" value="InterPro"/>
</dbReference>
<protein>
    <recommendedName>
        <fullName evidence="2">protein-glutamate methylesterase</fullName>
        <ecNumber evidence="2">3.1.1.61</ecNumber>
    </recommendedName>
</protein>
<reference evidence="6" key="1">
    <citation type="journal article" date="2022" name="Cell Host Microbe">
        <title>Colonization of the live biotherapeutic product VE303 and modulation of the microbiota and metabolites in healthy volunteers.</title>
        <authorList>
            <person name="Dsouza M."/>
            <person name="Menon R."/>
            <person name="Crossette E."/>
            <person name="Bhattarai S.K."/>
            <person name="Schneider J."/>
            <person name="Kim Y.G."/>
            <person name="Reddy S."/>
            <person name="Caballero S."/>
            <person name="Felix C."/>
            <person name="Cornacchione L."/>
            <person name="Hendrickson J."/>
            <person name="Watson A.R."/>
            <person name="Minot S.S."/>
            <person name="Greenfield N."/>
            <person name="Schopf L."/>
            <person name="Szabady R."/>
            <person name="Patarroyo J."/>
            <person name="Smith W."/>
            <person name="Harrison P."/>
            <person name="Kuijper E.J."/>
            <person name="Kelly C.P."/>
            <person name="Olle B."/>
            <person name="Bobilev D."/>
            <person name="Silber J.L."/>
            <person name="Bucci V."/>
            <person name="Roberts B."/>
            <person name="Faith J."/>
            <person name="Norman J.M."/>
        </authorList>
    </citation>
    <scope>NUCLEOTIDE SEQUENCE</scope>
    <source>
        <strain evidence="6">VE303-04</strain>
    </source>
</reference>
<evidence type="ECO:0000259" key="5">
    <source>
        <dbReference type="PROSITE" id="PS50122"/>
    </source>
</evidence>
<dbReference type="GO" id="GO:0000156">
    <property type="term" value="F:phosphorelay response regulator activity"/>
    <property type="evidence" value="ECO:0007669"/>
    <property type="project" value="InterPro"/>
</dbReference>
<dbReference type="Gene3D" id="3.40.50.180">
    <property type="entry name" value="Methylesterase CheB, C-terminal domain"/>
    <property type="match status" value="1"/>
</dbReference>
<dbReference type="CDD" id="cd16432">
    <property type="entry name" value="CheB_Rec"/>
    <property type="match status" value="1"/>
</dbReference>
<dbReference type="RefSeq" id="WP_024739506.1">
    <property type="nucleotide sequence ID" value="NZ_CABHNX010000203.1"/>
</dbReference>
<evidence type="ECO:0000256" key="2">
    <source>
        <dbReference type="ARBA" id="ARBA00039140"/>
    </source>
</evidence>
<comment type="catalytic activity">
    <reaction evidence="3">
        <text>[protein]-L-glutamate 5-O-methyl ester + H2O = L-glutamyl-[protein] + methanol + H(+)</text>
        <dbReference type="Rhea" id="RHEA:23236"/>
        <dbReference type="Rhea" id="RHEA-COMP:10208"/>
        <dbReference type="Rhea" id="RHEA-COMP:10311"/>
        <dbReference type="ChEBI" id="CHEBI:15377"/>
        <dbReference type="ChEBI" id="CHEBI:15378"/>
        <dbReference type="ChEBI" id="CHEBI:17790"/>
        <dbReference type="ChEBI" id="CHEBI:29973"/>
        <dbReference type="ChEBI" id="CHEBI:82795"/>
        <dbReference type="EC" id="3.1.1.61"/>
    </reaction>
</comment>
<keyword evidence="4" id="KW-0145">Chemotaxis</keyword>
<dbReference type="Proteomes" id="UP001203136">
    <property type="component" value="Unassembled WGS sequence"/>
</dbReference>
<dbReference type="EMBL" id="JAINVB010000001">
    <property type="protein sequence ID" value="MCK0084986.1"/>
    <property type="molecule type" value="Genomic_DNA"/>
</dbReference>
<sequence>MKKIRVAVDAENLRLKEAVLEALKWDGITAKTVGPGTLNSGKQHLREYDALILACETELFFVREYSSVPASAKQSVQIIGVWGEKTLGSAAVNSGCEFVRMMSMDTDSGRKLFSRELIIRIKVGRTGKRIYTAEPEPSCNSRFLVGIGCSAGGPKAVLQILKALPADTCGILLVQHLSRGFSGPFAQYLALHTGLDVKEARTGEAVRDGTVYLASDGCQMSVSKSGAGYILKNAPGEKVNGFAPSVDYLFSSIARAAAENAMGIILTGMGSDGARGLSDMKKAGAFTVVQNRETSEIYNMPSAALLLGGADKQLPIGAMADEINGFCIRMRNKIRR</sequence>
<organism evidence="6 7">
    <name type="scientific">Clostridium symbiosum</name>
    <name type="common">Bacteroides symbiosus</name>
    <dbReference type="NCBI Taxonomy" id="1512"/>
    <lineage>
        <taxon>Bacteria</taxon>
        <taxon>Bacillati</taxon>
        <taxon>Bacillota</taxon>
        <taxon>Clostridia</taxon>
        <taxon>Lachnospirales</taxon>
        <taxon>Lachnospiraceae</taxon>
        <taxon>Otoolea</taxon>
    </lineage>
</organism>